<dbReference type="InterPro" id="IPR000462">
    <property type="entry name" value="CDP-OH_P_trans"/>
</dbReference>
<keyword evidence="2" id="KW-0812">Transmembrane</keyword>
<dbReference type="InterPro" id="IPR043130">
    <property type="entry name" value="CDP-OH_PTrfase_TM_dom"/>
</dbReference>
<dbReference type="AlphaFoldDB" id="A0A382CCQ8"/>
<feature type="transmembrane region" description="Helical" evidence="2">
    <location>
        <begin position="113"/>
        <end position="137"/>
    </location>
</feature>
<gene>
    <name evidence="3" type="ORF">METZ01_LOCUS176730</name>
</gene>
<dbReference type="InterPro" id="IPR048254">
    <property type="entry name" value="CDP_ALCOHOL_P_TRANSF_CS"/>
</dbReference>
<organism evidence="3">
    <name type="scientific">marine metagenome</name>
    <dbReference type="NCBI Taxonomy" id="408172"/>
    <lineage>
        <taxon>unclassified sequences</taxon>
        <taxon>metagenomes</taxon>
        <taxon>ecological metagenomes</taxon>
    </lineage>
</organism>
<accession>A0A382CCQ8</accession>
<dbReference type="EMBL" id="UINC01033888">
    <property type="protein sequence ID" value="SVB23876.1"/>
    <property type="molecule type" value="Genomic_DNA"/>
</dbReference>
<dbReference type="GO" id="GO:0016780">
    <property type="term" value="F:phosphotransferase activity, for other substituted phosphate groups"/>
    <property type="evidence" value="ECO:0007669"/>
    <property type="project" value="InterPro"/>
</dbReference>
<dbReference type="PROSITE" id="PS00379">
    <property type="entry name" value="CDP_ALCOHOL_P_TRANSF"/>
    <property type="match status" value="1"/>
</dbReference>
<feature type="transmembrane region" description="Helical" evidence="2">
    <location>
        <begin position="31"/>
        <end position="49"/>
    </location>
</feature>
<protein>
    <recommendedName>
        <fullName evidence="4">CDP-alcohol phosphatidyltransferase family protein</fullName>
    </recommendedName>
</protein>
<evidence type="ECO:0008006" key="4">
    <source>
        <dbReference type="Google" id="ProtNLM"/>
    </source>
</evidence>
<dbReference type="Pfam" id="PF01066">
    <property type="entry name" value="CDP-OH_P_transf"/>
    <property type="match status" value="1"/>
</dbReference>
<proteinExistence type="predicted"/>
<keyword evidence="2" id="KW-0472">Membrane</keyword>
<name>A0A382CCQ8_9ZZZZ</name>
<keyword evidence="1" id="KW-0808">Transferase</keyword>
<dbReference type="GO" id="GO:0016020">
    <property type="term" value="C:membrane"/>
    <property type="evidence" value="ECO:0007669"/>
    <property type="project" value="InterPro"/>
</dbReference>
<sequence length="209" mass="22955">MRNLDDLRDRIYPIIDPIIDWLVEKKVHPNLITTSGFVFTVLAGFLYAIDHVRTAGFFVLIGGAHDIFDGRVARTSGLQSKFGAFYDSVLDRISEVVIYVGLISLYNQYEMSLLNIGMIYMIVLAMAGSLMISYTRAKAETLGLTCSVGLMQRAERVVLLGLGSIVFGLSADGLVISVIITIFAVLTNVTAIRRILWVYNEAAGVPLDG</sequence>
<feature type="transmembrane region" description="Helical" evidence="2">
    <location>
        <begin position="157"/>
        <end position="186"/>
    </location>
</feature>
<reference evidence="3" key="1">
    <citation type="submission" date="2018-05" db="EMBL/GenBank/DDBJ databases">
        <authorList>
            <person name="Lanie J.A."/>
            <person name="Ng W.-L."/>
            <person name="Kazmierczak K.M."/>
            <person name="Andrzejewski T.M."/>
            <person name="Davidsen T.M."/>
            <person name="Wayne K.J."/>
            <person name="Tettelin H."/>
            <person name="Glass J.I."/>
            <person name="Rusch D."/>
            <person name="Podicherti R."/>
            <person name="Tsui H.-C.T."/>
            <person name="Winkler M.E."/>
        </authorList>
    </citation>
    <scope>NUCLEOTIDE SEQUENCE</scope>
</reference>
<evidence type="ECO:0000256" key="2">
    <source>
        <dbReference type="SAM" id="Phobius"/>
    </source>
</evidence>
<keyword evidence="2" id="KW-1133">Transmembrane helix</keyword>
<dbReference type="GO" id="GO:0008654">
    <property type="term" value="P:phospholipid biosynthetic process"/>
    <property type="evidence" value="ECO:0007669"/>
    <property type="project" value="InterPro"/>
</dbReference>
<dbReference type="Gene3D" id="1.20.120.1760">
    <property type="match status" value="1"/>
</dbReference>
<evidence type="ECO:0000256" key="1">
    <source>
        <dbReference type="ARBA" id="ARBA00022679"/>
    </source>
</evidence>
<evidence type="ECO:0000313" key="3">
    <source>
        <dbReference type="EMBL" id="SVB23876.1"/>
    </source>
</evidence>